<dbReference type="AlphaFoldDB" id="A0A3S4IWG8"/>
<keyword evidence="2" id="KW-0472">Membrane</keyword>
<keyword evidence="1" id="KW-0175">Coiled coil</keyword>
<keyword evidence="2" id="KW-0812">Transmembrane</keyword>
<proteinExistence type="predicted"/>
<evidence type="ECO:0000259" key="3">
    <source>
        <dbReference type="PROSITE" id="PS50885"/>
    </source>
</evidence>
<evidence type="ECO:0000313" key="5">
    <source>
        <dbReference type="Proteomes" id="UP000276345"/>
    </source>
</evidence>
<protein>
    <submittedName>
        <fullName evidence="4">Sensor kinase</fullName>
    </submittedName>
</protein>
<dbReference type="InterPro" id="IPR003660">
    <property type="entry name" value="HAMP_dom"/>
</dbReference>
<evidence type="ECO:0000313" key="4">
    <source>
        <dbReference type="EMBL" id="VEA07194.1"/>
    </source>
</evidence>
<dbReference type="GO" id="GO:0007165">
    <property type="term" value="P:signal transduction"/>
    <property type="evidence" value="ECO:0007669"/>
    <property type="project" value="InterPro"/>
</dbReference>
<accession>A0A3S4IWG8</accession>
<sequence length="401" mass="45880">MNLLNLKNTLQTSLVIRLTFLFLLTTIIIWLLSVLTAAYISMVQKRQHIIEDLSALSEMNIVLSNQRFEEAERDAKILMYQCSLATEIHHNDIFPEVSRYLSVGPSNCTPTLNGEKHRLFLQSSDIDEKSFRRDSFILNHKNEISLLSTDNPSDYSTLQLLTRKSFPLYPTHAGFYWSEPEYINGKGWHVSVAVAAQQSVFFGVMVKLPDLITKSHLPLDDSIRVWLDQNNHLLPFSYIPQKIRTQLENVTLHDGWQQIPGFLILRTTLHGPGWSLVTLYPYGNLHNRILKTILQQIPFTLTALVLMTSAFCWLLHRSLAKPLWRFVDVINKTATAPLSTRLPAQRLDELDSIAGAFNQLLDTLQVQYDNLENKVAERTQALNEAKNALSKLTNVKAFILR</sequence>
<dbReference type="Gene3D" id="6.10.340.10">
    <property type="match status" value="1"/>
</dbReference>
<organism evidence="4 5">
    <name type="scientific">Salmonella enterica subsp. enterica serovar Sanjuan</name>
    <dbReference type="NCBI Taxonomy" id="1160765"/>
    <lineage>
        <taxon>Bacteria</taxon>
        <taxon>Pseudomonadati</taxon>
        <taxon>Pseudomonadota</taxon>
        <taxon>Gammaproteobacteria</taxon>
        <taxon>Enterobacterales</taxon>
        <taxon>Enterobacteriaceae</taxon>
        <taxon>Salmonella</taxon>
    </lineage>
</organism>
<evidence type="ECO:0000256" key="2">
    <source>
        <dbReference type="SAM" id="Phobius"/>
    </source>
</evidence>
<feature type="transmembrane region" description="Helical" evidence="2">
    <location>
        <begin position="20"/>
        <end position="40"/>
    </location>
</feature>
<dbReference type="CDD" id="cd06225">
    <property type="entry name" value="HAMP"/>
    <property type="match status" value="1"/>
</dbReference>
<dbReference type="Pfam" id="PF00672">
    <property type="entry name" value="HAMP"/>
    <property type="match status" value="1"/>
</dbReference>
<dbReference type="SMART" id="SM00304">
    <property type="entry name" value="HAMP"/>
    <property type="match status" value="1"/>
</dbReference>
<dbReference type="GO" id="GO:0016020">
    <property type="term" value="C:membrane"/>
    <property type="evidence" value="ECO:0007669"/>
    <property type="project" value="InterPro"/>
</dbReference>
<dbReference type="SUPFAM" id="SSF158472">
    <property type="entry name" value="HAMP domain-like"/>
    <property type="match status" value="1"/>
</dbReference>
<name>A0A3S4IWG8_SALET</name>
<keyword evidence="4" id="KW-0808">Transferase</keyword>
<feature type="transmembrane region" description="Helical" evidence="2">
    <location>
        <begin position="297"/>
        <end position="316"/>
    </location>
</feature>
<keyword evidence="2" id="KW-1133">Transmembrane helix</keyword>
<dbReference type="Proteomes" id="UP000276345">
    <property type="component" value="Chromosome"/>
</dbReference>
<dbReference type="EMBL" id="LR134142">
    <property type="protein sequence ID" value="VEA07194.1"/>
    <property type="molecule type" value="Genomic_DNA"/>
</dbReference>
<dbReference type="GO" id="GO:0016301">
    <property type="term" value="F:kinase activity"/>
    <property type="evidence" value="ECO:0007669"/>
    <property type="project" value="UniProtKB-KW"/>
</dbReference>
<keyword evidence="4" id="KW-0418">Kinase</keyword>
<feature type="coiled-coil region" evidence="1">
    <location>
        <begin position="354"/>
        <end position="388"/>
    </location>
</feature>
<dbReference type="PROSITE" id="PS50885">
    <property type="entry name" value="HAMP"/>
    <property type="match status" value="1"/>
</dbReference>
<reference evidence="4 5" key="1">
    <citation type="submission" date="2018-12" db="EMBL/GenBank/DDBJ databases">
        <authorList>
            <consortium name="Pathogen Informatics"/>
        </authorList>
    </citation>
    <scope>NUCLEOTIDE SEQUENCE [LARGE SCALE GENOMIC DNA]</scope>
    <source>
        <strain evidence="4 5">NCTC7406</strain>
    </source>
</reference>
<evidence type="ECO:0000256" key="1">
    <source>
        <dbReference type="SAM" id="Coils"/>
    </source>
</evidence>
<gene>
    <name evidence="4" type="primary">ssrA_1</name>
    <name evidence="4" type="ORF">NCTC7406_02862</name>
</gene>
<feature type="domain" description="HAMP" evidence="3">
    <location>
        <begin position="317"/>
        <end position="369"/>
    </location>
</feature>